<dbReference type="KEGG" id="eha:Ethha_2544"/>
<dbReference type="PANTHER" id="PTHR24422:SF10">
    <property type="entry name" value="CHEMOTAXIS PROTEIN METHYLTRANSFERASE 2"/>
    <property type="match status" value="1"/>
</dbReference>
<dbReference type="Pfam" id="PF03705">
    <property type="entry name" value="CheR_N"/>
    <property type="match status" value="1"/>
</dbReference>
<comment type="catalytic activity">
    <reaction evidence="1">
        <text>L-glutamyl-[protein] + S-adenosyl-L-methionine = [protein]-L-glutamate 5-O-methyl ester + S-adenosyl-L-homocysteine</text>
        <dbReference type="Rhea" id="RHEA:24452"/>
        <dbReference type="Rhea" id="RHEA-COMP:10208"/>
        <dbReference type="Rhea" id="RHEA-COMP:10311"/>
        <dbReference type="ChEBI" id="CHEBI:29973"/>
        <dbReference type="ChEBI" id="CHEBI:57856"/>
        <dbReference type="ChEBI" id="CHEBI:59789"/>
        <dbReference type="ChEBI" id="CHEBI:82795"/>
        <dbReference type="EC" id="2.1.1.80"/>
    </reaction>
</comment>
<dbReference type="PRINTS" id="PR00996">
    <property type="entry name" value="CHERMTFRASE"/>
</dbReference>
<reference evidence="7 8" key="1">
    <citation type="submission" date="2010-12" db="EMBL/GenBank/DDBJ databases">
        <title>Complete sequence of Ethanoligenens harbinense YUAN-3.</title>
        <authorList>
            <person name="Lucas S."/>
            <person name="Copeland A."/>
            <person name="Lapidus A."/>
            <person name="Cheng J.-F."/>
            <person name="Bruce D."/>
            <person name="Goodwin L."/>
            <person name="Pitluck S."/>
            <person name="Chertkov O."/>
            <person name="Misra M."/>
            <person name="Detter J.C."/>
            <person name="Han C."/>
            <person name="Tapia R."/>
            <person name="Land M."/>
            <person name="Hauser L."/>
            <person name="Jeffries C."/>
            <person name="Kyrpides N."/>
            <person name="Ivanova N."/>
            <person name="Mikhailova N."/>
            <person name="Wang A."/>
            <person name="Mouttaki H."/>
            <person name="He Z."/>
            <person name="Zhou J."/>
            <person name="Hemme C.L."/>
            <person name="Woyke T."/>
        </authorList>
    </citation>
    <scope>NUCLEOTIDE SEQUENCE [LARGE SCALE GENOMIC DNA]</scope>
    <source>
        <strain evidence="8">DSM 18485 / JCM 12961 / CGMCC 1.5033 / YUAN-3</strain>
    </source>
</reference>
<feature type="domain" description="CheR-type methyltransferase" evidence="6">
    <location>
        <begin position="1"/>
        <end position="269"/>
    </location>
</feature>
<keyword evidence="4 7" id="KW-0808">Transferase</keyword>
<sequence length="269" mass="31423">MLTIGQADFERLTAYIKQHYGINLSQKKVLIEGRLSNLILERGLGDFHTYLNTVFRDPTGREMTTLINRLTTNHTYFMRESGHFDFFRDTVLPYIESVEKGRDVRVWCAGCSTGEEPYTLQMVLRDRYAGKLPTWNTQLLATDISERAMSIAKEGVYSEESVANMPALWKMRYFEKADGGMRVKEEIRRQVEFKPFNLMTPLFPFRRKFHAIFCRNVMIYFERETKTALVNKFYQCLEDGGYLFIGHSESVERGATPFQYVMPAVYRKG</sequence>
<keyword evidence="3 7" id="KW-0489">Methyltransferase</keyword>
<dbReference type="InterPro" id="IPR022641">
    <property type="entry name" value="CheR_N"/>
</dbReference>
<dbReference type="GO" id="GO:0032259">
    <property type="term" value="P:methylation"/>
    <property type="evidence" value="ECO:0007669"/>
    <property type="project" value="UniProtKB-KW"/>
</dbReference>
<dbReference type="PROSITE" id="PS50123">
    <property type="entry name" value="CHER"/>
    <property type="match status" value="1"/>
</dbReference>
<evidence type="ECO:0000259" key="6">
    <source>
        <dbReference type="PROSITE" id="PS50123"/>
    </source>
</evidence>
<keyword evidence="5" id="KW-0949">S-adenosyl-L-methionine</keyword>
<dbReference type="EC" id="2.1.1.80" evidence="2"/>
<dbReference type="InterPro" id="IPR029063">
    <property type="entry name" value="SAM-dependent_MTases_sf"/>
</dbReference>
<name>E6U6G7_ETHHY</name>
<evidence type="ECO:0000256" key="3">
    <source>
        <dbReference type="ARBA" id="ARBA00022603"/>
    </source>
</evidence>
<dbReference type="PANTHER" id="PTHR24422">
    <property type="entry name" value="CHEMOTAXIS PROTEIN METHYLTRANSFERASE"/>
    <property type="match status" value="1"/>
</dbReference>
<proteinExistence type="predicted"/>
<dbReference type="SUPFAM" id="SSF53335">
    <property type="entry name" value="S-adenosyl-L-methionine-dependent methyltransferases"/>
    <property type="match status" value="1"/>
</dbReference>
<dbReference type="HOGENOM" id="CLU_025854_0_0_9"/>
<keyword evidence="8" id="KW-1185">Reference proteome</keyword>
<evidence type="ECO:0000256" key="2">
    <source>
        <dbReference type="ARBA" id="ARBA00012534"/>
    </source>
</evidence>
<dbReference type="InterPro" id="IPR050903">
    <property type="entry name" value="Bact_Chemotaxis_MeTrfase"/>
</dbReference>
<dbReference type="STRING" id="663278.Ethha_2544"/>
<dbReference type="RefSeq" id="WP_013486380.1">
    <property type="nucleotide sequence ID" value="NC_014828.1"/>
</dbReference>
<dbReference type="SUPFAM" id="SSF47757">
    <property type="entry name" value="Chemotaxis receptor methyltransferase CheR, N-terminal domain"/>
    <property type="match status" value="1"/>
</dbReference>
<dbReference type="InterPro" id="IPR000780">
    <property type="entry name" value="CheR_MeTrfase"/>
</dbReference>
<dbReference type="AlphaFoldDB" id="E6U6G7"/>
<evidence type="ECO:0000313" key="7">
    <source>
        <dbReference type="EMBL" id="ADU28037.1"/>
    </source>
</evidence>
<dbReference type="Proteomes" id="UP000001551">
    <property type="component" value="Chromosome"/>
</dbReference>
<evidence type="ECO:0000256" key="4">
    <source>
        <dbReference type="ARBA" id="ARBA00022679"/>
    </source>
</evidence>
<dbReference type="PIRSF" id="PIRSF000410">
    <property type="entry name" value="CheR"/>
    <property type="match status" value="1"/>
</dbReference>
<accession>E6U6G7</accession>
<organism evidence="7 8">
    <name type="scientific">Ethanoligenens harbinense (strain DSM 18485 / JCM 12961 / CGMCC 1.5033 / YUAN-3)</name>
    <dbReference type="NCBI Taxonomy" id="663278"/>
    <lineage>
        <taxon>Bacteria</taxon>
        <taxon>Bacillati</taxon>
        <taxon>Bacillota</taxon>
        <taxon>Clostridia</taxon>
        <taxon>Eubacteriales</taxon>
        <taxon>Oscillospiraceae</taxon>
        <taxon>Ethanoligenens</taxon>
    </lineage>
</organism>
<dbReference type="InterPro" id="IPR036804">
    <property type="entry name" value="CheR_N_sf"/>
</dbReference>
<dbReference type="Pfam" id="PF01739">
    <property type="entry name" value="CheR"/>
    <property type="match status" value="1"/>
</dbReference>
<evidence type="ECO:0000256" key="5">
    <source>
        <dbReference type="ARBA" id="ARBA00022691"/>
    </source>
</evidence>
<gene>
    <name evidence="7" type="ordered locus">Ethha_2544</name>
</gene>
<dbReference type="Gene3D" id="1.10.155.10">
    <property type="entry name" value="Chemotaxis receptor methyltransferase CheR, N-terminal domain"/>
    <property type="match status" value="1"/>
</dbReference>
<dbReference type="GO" id="GO:0008983">
    <property type="term" value="F:protein-glutamate O-methyltransferase activity"/>
    <property type="evidence" value="ECO:0007669"/>
    <property type="project" value="UniProtKB-EC"/>
</dbReference>
<dbReference type="EMBL" id="CP002400">
    <property type="protein sequence ID" value="ADU28037.1"/>
    <property type="molecule type" value="Genomic_DNA"/>
</dbReference>
<protein>
    <recommendedName>
        <fullName evidence="2">protein-glutamate O-methyltransferase</fullName>
        <ecNumber evidence="2">2.1.1.80</ecNumber>
    </recommendedName>
</protein>
<dbReference type="Gene3D" id="3.40.50.150">
    <property type="entry name" value="Vaccinia Virus protein VP39"/>
    <property type="match status" value="1"/>
</dbReference>
<dbReference type="InterPro" id="IPR022642">
    <property type="entry name" value="CheR_C"/>
</dbReference>
<dbReference type="eggNOG" id="COG1352">
    <property type="taxonomic scope" value="Bacteria"/>
</dbReference>
<dbReference type="SMART" id="SM00138">
    <property type="entry name" value="MeTrc"/>
    <property type="match status" value="1"/>
</dbReference>
<dbReference type="InterPro" id="IPR026024">
    <property type="entry name" value="Chemotaxis_MeTrfase_CheR"/>
</dbReference>
<evidence type="ECO:0000256" key="1">
    <source>
        <dbReference type="ARBA" id="ARBA00001541"/>
    </source>
</evidence>
<evidence type="ECO:0000313" key="8">
    <source>
        <dbReference type="Proteomes" id="UP000001551"/>
    </source>
</evidence>